<dbReference type="PANTHER" id="PTHR33164">
    <property type="entry name" value="TRANSCRIPTIONAL REGULATOR, MARR FAMILY"/>
    <property type="match status" value="1"/>
</dbReference>
<reference evidence="5" key="2">
    <citation type="submission" date="2023-01" db="EMBL/GenBank/DDBJ databases">
        <title>Draft genome sequence of Sneathiella chinensis strain NBRC 103408.</title>
        <authorList>
            <person name="Sun Q."/>
            <person name="Mori K."/>
        </authorList>
    </citation>
    <scope>NUCLEOTIDE SEQUENCE</scope>
    <source>
        <strain evidence="5">NBRC 103408</strain>
    </source>
</reference>
<keyword evidence="2" id="KW-0238">DNA-binding</keyword>
<keyword evidence="6" id="KW-1185">Reference proteome</keyword>
<dbReference type="RefSeq" id="WP_169559986.1">
    <property type="nucleotide sequence ID" value="NZ_BSNF01000001.1"/>
</dbReference>
<dbReference type="InterPro" id="IPR039422">
    <property type="entry name" value="MarR/SlyA-like"/>
</dbReference>
<keyword evidence="3" id="KW-0804">Transcription</keyword>
<evidence type="ECO:0000256" key="3">
    <source>
        <dbReference type="ARBA" id="ARBA00023163"/>
    </source>
</evidence>
<reference evidence="5" key="1">
    <citation type="journal article" date="2014" name="Int. J. Syst. Evol. Microbiol.">
        <title>Complete genome of a new Firmicutes species belonging to the dominant human colonic microbiota ('Ruminococcus bicirculans') reveals two chromosomes and a selective capacity to utilize plant glucans.</title>
        <authorList>
            <consortium name="NISC Comparative Sequencing Program"/>
            <person name="Wegmann U."/>
            <person name="Louis P."/>
            <person name="Goesmann A."/>
            <person name="Henrissat B."/>
            <person name="Duncan S.H."/>
            <person name="Flint H.J."/>
        </authorList>
    </citation>
    <scope>NUCLEOTIDE SEQUENCE</scope>
    <source>
        <strain evidence="5">NBRC 103408</strain>
    </source>
</reference>
<dbReference type="PANTHER" id="PTHR33164:SF95">
    <property type="entry name" value="TRANSCRIPTIONAL REGULATOR"/>
    <property type="match status" value="1"/>
</dbReference>
<dbReference type="Proteomes" id="UP001161409">
    <property type="component" value="Unassembled WGS sequence"/>
</dbReference>
<dbReference type="InterPro" id="IPR036390">
    <property type="entry name" value="WH_DNA-bd_sf"/>
</dbReference>
<proteinExistence type="predicted"/>
<dbReference type="InterPro" id="IPR023187">
    <property type="entry name" value="Tscrpt_reg_MarR-type_CS"/>
</dbReference>
<sequence>MQQGTAPNTPSEAYRVETQIGHLLRKAHQRASSIFQSHFSDFQITPTQFAALAKLQDEGELSQNHLGRLTAMDPATIQGVTRRLIDRGLVATRADESDRRRMLLRLTEQGQELVRELVPKAVSVSSMTLAPLSEEEERQLLDLLSKLG</sequence>
<evidence type="ECO:0000313" key="5">
    <source>
        <dbReference type="EMBL" id="GLQ06034.1"/>
    </source>
</evidence>
<comment type="caution">
    <text evidence="5">The sequence shown here is derived from an EMBL/GenBank/DDBJ whole genome shotgun (WGS) entry which is preliminary data.</text>
</comment>
<name>A0ABQ5U1K6_9PROT</name>
<evidence type="ECO:0000259" key="4">
    <source>
        <dbReference type="PROSITE" id="PS50995"/>
    </source>
</evidence>
<dbReference type="InterPro" id="IPR000835">
    <property type="entry name" value="HTH_MarR-typ"/>
</dbReference>
<dbReference type="EMBL" id="BSNF01000001">
    <property type="protein sequence ID" value="GLQ06034.1"/>
    <property type="molecule type" value="Genomic_DNA"/>
</dbReference>
<dbReference type="SMART" id="SM00347">
    <property type="entry name" value="HTH_MARR"/>
    <property type="match status" value="1"/>
</dbReference>
<dbReference type="PROSITE" id="PS01117">
    <property type="entry name" value="HTH_MARR_1"/>
    <property type="match status" value="1"/>
</dbReference>
<dbReference type="Gene3D" id="1.10.10.10">
    <property type="entry name" value="Winged helix-like DNA-binding domain superfamily/Winged helix DNA-binding domain"/>
    <property type="match status" value="1"/>
</dbReference>
<evidence type="ECO:0000256" key="1">
    <source>
        <dbReference type="ARBA" id="ARBA00023015"/>
    </source>
</evidence>
<accession>A0ABQ5U1K6</accession>
<dbReference type="Pfam" id="PF12802">
    <property type="entry name" value="MarR_2"/>
    <property type="match status" value="1"/>
</dbReference>
<dbReference type="InterPro" id="IPR036388">
    <property type="entry name" value="WH-like_DNA-bd_sf"/>
</dbReference>
<organism evidence="5 6">
    <name type="scientific">Sneathiella chinensis</name>
    <dbReference type="NCBI Taxonomy" id="349750"/>
    <lineage>
        <taxon>Bacteria</taxon>
        <taxon>Pseudomonadati</taxon>
        <taxon>Pseudomonadota</taxon>
        <taxon>Alphaproteobacteria</taxon>
        <taxon>Sneathiellales</taxon>
        <taxon>Sneathiellaceae</taxon>
        <taxon>Sneathiella</taxon>
    </lineage>
</organism>
<gene>
    <name evidence="5" type="ORF">GCM10007924_12550</name>
</gene>
<dbReference type="SUPFAM" id="SSF46785">
    <property type="entry name" value="Winged helix' DNA-binding domain"/>
    <property type="match status" value="1"/>
</dbReference>
<dbReference type="PRINTS" id="PR00598">
    <property type="entry name" value="HTHMARR"/>
</dbReference>
<keyword evidence="1" id="KW-0805">Transcription regulation</keyword>
<dbReference type="PROSITE" id="PS50995">
    <property type="entry name" value="HTH_MARR_2"/>
    <property type="match status" value="1"/>
</dbReference>
<evidence type="ECO:0000256" key="2">
    <source>
        <dbReference type="ARBA" id="ARBA00023125"/>
    </source>
</evidence>
<protein>
    <submittedName>
        <fullName evidence="5">MarR family transcriptional regulator</fullName>
    </submittedName>
</protein>
<feature type="domain" description="HTH marR-type" evidence="4">
    <location>
        <begin position="17"/>
        <end position="148"/>
    </location>
</feature>
<evidence type="ECO:0000313" key="6">
    <source>
        <dbReference type="Proteomes" id="UP001161409"/>
    </source>
</evidence>